<dbReference type="Pfam" id="PF21530">
    <property type="entry name" value="Pif1_2B_dom"/>
    <property type="match status" value="1"/>
</dbReference>
<dbReference type="EC" id="5.6.2.3" evidence="9"/>
<dbReference type="OMA" id="RENKAFC"/>
<dbReference type="PANTHER" id="PTHR47642:SF5">
    <property type="entry name" value="ATP-DEPENDENT DNA HELICASE"/>
    <property type="match status" value="1"/>
</dbReference>
<dbReference type="InterPro" id="IPR006928">
    <property type="entry name" value="Herpes_teg_USP"/>
</dbReference>
<dbReference type="Pfam" id="PF05970">
    <property type="entry name" value="PIF1"/>
    <property type="match status" value="1"/>
</dbReference>
<evidence type="ECO:0000256" key="6">
    <source>
        <dbReference type="ARBA" id="ARBA00023125"/>
    </source>
</evidence>
<dbReference type="STRING" id="69293.ENSGACP00000001104"/>
<dbReference type="Gene3D" id="3.90.70.120">
    <property type="match status" value="1"/>
</dbReference>
<dbReference type="CDD" id="cd18809">
    <property type="entry name" value="SF1_C_RecD"/>
    <property type="match status" value="1"/>
</dbReference>
<feature type="domain" description="Peptidase C76" evidence="12">
    <location>
        <begin position="4"/>
        <end position="150"/>
    </location>
</feature>
<dbReference type="GO" id="GO:0016887">
    <property type="term" value="F:ATP hydrolysis activity"/>
    <property type="evidence" value="ECO:0007669"/>
    <property type="project" value="RHEA"/>
</dbReference>
<dbReference type="InterPro" id="IPR038765">
    <property type="entry name" value="Papain-like_cys_pep_sf"/>
</dbReference>
<evidence type="ECO:0000256" key="8">
    <source>
        <dbReference type="ARBA" id="ARBA00023235"/>
    </source>
</evidence>
<dbReference type="GO" id="GO:0006310">
    <property type="term" value="P:DNA recombination"/>
    <property type="evidence" value="ECO:0007669"/>
    <property type="project" value="UniProtKB-KW"/>
</dbReference>
<name>G3N729_GASAC</name>
<keyword evidence="8" id="KW-0413">Isomerase</keyword>
<dbReference type="Pfam" id="PF03372">
    <property type="entry name" value="Exo_endo_phos"/>
    <property type="match status" value="1"/>
</dbReference>
<dbReference type="InterPro" id="IPR049163">
    <property type="entry name" value="Pif1-like_2B_dom"/>
</dbReference>
<dbReference type="SUPFAM" id="SSF54001">
    <property type="entry name" value="Cysteine proteinases"/>
    <property type="match status" value="1"/>
</dbReference>
<keyword evidence="3 9" id="KW-0378">Hydrolase</keyword>
<proteinExistence type="inferred from homology"/>
<dbReference type="eggNOG" id="KOG0987">
    <property type="taxonomic scope" value="Eukaryota"/>
</dbReference>
<dbReference type="GO" id="GO:0000723">
    <property type="term" value="P:telomere maintenance"/>
    <property type="evidence" value="ECO:0007669"/>
    <property type="project" value="InterPro"/>
</dbReference>
<feature type="domain" description="Endonuclease/exonuclease/phosphatase" evidence="11">
    <location>
        <begin position="2189"/>
        <end position="2372"/>
    </location>
</feature>
<evidence type="ECO:0000256" key="3">
    <source>
        <dbReference type="ARBA" id="ARBA00022801"/>
    </source>
</evidence>
<keyword evidence="4 9" id="KW-0347">Helicase</keyword>
<dbReference type="PANTHER" id="PTHR47642">
    <property type="entry name" value="ATP-DEPENDENT DNA HELICASE"/>
    <property type="match status" value="1"/>
</dbReference>
<keyword evidence="2 9" id="KW-0227">DNA damage</keyword>
<dbReference type="InterPro" id="IPR005135">
    <property type="entry name" value="Endo/exonuclease/phosphatase"/>
</dbReference>
<dbReference type="SUPFAM" id="SSF52540">
    <property type="entry name" value="P-loop containing nucleoside triphosphate hydrolases"/>
    <property type="match status" value="2"/>
</dbReference>
<dbReference type="InParanoid" id="G3N729"/>
<evidence type="ECO:0000259" key="11">
    <source>
        <dbReference type="Pfam" id="PF03372"/>
    </source>
</evidence>
<feature type="coiled-coil region" evidence="10">
    <location>
        <begin position="1579"/>
        <end position="1606"/>
    </location>
</feature>
<keyword evidence="9" id="KW-0233">DNA recombination</keyword>
<dbReference type="InterPro" id="IPR027417">
    <property type="entry name" value="P-loop_NTPase"/>
</dbReference>
<dbReference type="InterPro" id="IPR051055">
    <property type="entry name" value="PIF1_helicase"/>
</dbReference>
<evidence type="ECO:0000256" key="10">
    <source>
        <dbReference type="SAM" id="Coils"/>
    </source>
</evidence>
<evidence type="ECO:0000259" key="12">
    <source>
        <dbReference type="Pfam" id="PF04843"/>
    </source>
</evidence>
<evidence type="ECO:0000259" key="15">
    <source>
        <dbReference type="Pfam" id="PF20209"/>
    </source>
</evidence>
<dbReference type="InterPro" id="IPR046700">
    <property type="entry name" value="DUF6570"/>
</dbReference>
<comment type="cofactor">
    <cofactor evidence="9">
        <name>Mg(2+)</name>
        <dbReference type="ChEBI" id="CHEBI:18420"/>
    </cofactor>
</comment>
<sequence>VRASHSQASIRYGRSRNRQCTCNSLTFLAFLHENESITRADLDHVLDKGNTMYRETRKQVTNHIYLTTDELTDEVPARSATHHADMTQLSRYGTLGEPLPGAVDSFLDLESGLSCLLSDVKYALLLMRLLCIAVFRTKSGRYGFFDPHSRTARGLPLPAGSRTPGTAVMVTFSRLSDMIDRLKKSHRMMDTQSSCNYELKPVEFYTESSDIIFTSSVRRQEVINSNETELSSQSTFLPSHDASLNEPSISSSVENTVASDLSDVLLHGISCKLTKCDKNERRKMKRRLMISVKTQQRKEIQKRKEREKYASNKAYKADKISHAKSQYQNNPEFRQKKINNTRDNVDLKQKRKEYISSRYTENADFRQKKKHIFVTRYRNNAEFRENKRKILVSRYRNNPDFREKQKEILVSRYRNNPDFREKQKEILVSRYRNNPDFREKQKEILVSRYRNNPDFREKQKEILVSRYRNNPDFREKQKEILVSRYRNNPDFREKQKEILVSRYRNNPDFREKQKEILVSRYRNNPEFREKQKQHFTDRYRDNAEFRKEKKMYFTAFYKNSIDFRERKRSHIIQRYAHDQAFRLRHKQLMKQRMKDRYKNNPTYKSMRNMRCAMKIKRKYRGINKPTEESDNSLIKEAISVFRSQIKSGPTYVCTVCHKASFPNQVKPCKRLNYVRNPDVVAACLTGKYVHVCDDECRDEQQCNVPDERKEEWICHTCHNHLKDGVMPTLAVANNLELADIPPELCDLNILERHLIAKCIAFAKIVPLPKGRQRAIHGNVVCVPSEVQETVEALPRLRSESQVMRVKLKRRLCYRGHQLFQTVTWSKLVQALHKLKRIHPQYQDITIRDEAELCDPTLEIDMCEKSALCETETELDGEQDVDMLSCDGEQPEQQRDDKEQEGDMPNGGFALESCLQPCDVSEEILCFSEGIYSVAPAESNSPVGFFKTPKLEAMAFPVQFPTGQNTLDEGRRMKVTPSSYFKARLFCVDDRFARDTNYLFFAQFVTEIHLATSSMTIQLRKGKPMTRDGRKITSGMLQNKREVEKLVRNKDAVRFMQPLRGTPAYWEKTTRDLFAMIRQLGTPTFFCTFSAAEMRWPEVIEAIKRQQGEEVNFEGLDWSAKCDILRSNPVTTMRMFDKRVEALFRDVLLSPAQPLGKVVDYFYRVEFQHRGSPHIHCLIWVEGAPVFEEDDDHTVSAFVSKYITAQLPDQLTQPELYKKVTEVQIHSKKHSRTCFRSPSSGCRFGFPKPPSRKTIISRPGEGVAPLQLQIAKSKLQPLNLLLNEPETASLSLQQLLAKCNLTLQEYEGCLNVINKSSAVILKREPKDCWVNGYNAHLLEAWDANIDVSYILNAYSCIMYLTSYITKKESGLSEYLKTVIENSTKDHVNECDEMREIMQAYSKKREVSAQECVTRACGINMKKCSRGVIFVPTDDNALEMSRPMSYLENTTLESVNVWMTSLTDKYKSRPETPEFEQMCLADFAATCRIVYGQQKKGKDVLPLLNDMGFVQKRKNNKPAIIRFYRCSQEKYPEKFYGTLLKLYIPHRSDLELKRRHFPTYESFYKSGCVQLPGSDHPEYVRHIVKRNKDKYEKNSEDIENAVEEFEQNRGVIDEWCNLAPESEVERLECIEELEAREPDHENVQENVPEYTNQANAATEARAIREPPAFDPTVLRQMYQNLNQKQACVFYAVRDWCVKRVCGLNPEQFFFYVNGGAGTGKSHLIKCIYSEASKILCKLPSHSEEVDISNPTVLLTAFTGTAAFNISGSTLHSLLKLPRSLKPPFQGLGNQLDEVRSELLNAEILIIDEVSMVSKPLFAYVDARLKQIKGSTKPFGGMSVIAVGDFYQLPPVRQSKTLCVYEPCEIDLWQEHFQTITLTEIMRQKDDVAFAEMLNRIRVKGKSDELSQADRALLSQTITEPSLCPPDVLHIFATNKQVDSHNSVTLALLHSNITNIDADDYKKDPRTGRMARQAQPYKGNRNELPDTLNVAEGARVMLTRNIDVSQGLVNGSFATLVRVITAEQSGVAHVTMLGLKMDDQTAGRNYRNRAPGGPDDVVYIERAEDNLKQKGVVRRQFPVRLAFACTIHKVQGMTRTSAVVSLKHIFEPGMAYVAISRVTSLSGLHMLDLDESKIYANPEITGALETMRQVNLDDMMPLLRIKEASSRHDTLTIVHHNTEGLPSHIIDIRSHHELCLADVLCLTETHLQGSFVAESLHLEGYNMFKRNRHLSYTNVPQIANRGGGGVAVYVKSHIQVREKQYVHNVTDLEFVALKVEAPVRALIAAVYRPPDYSVRSFLSNLGSLLDSLEIMDCQPIIVCGDFNENLFSNTGKPILELFQSRGFAQVITAATTDKNTLLDLIFISQPQRCLHSGVMRTYYSYHNPVYCVMS</sequence>
<feature type="domain" description="DNA helicase Pif1-like DEAD-box helicase" evidence="13">
    <location>
        <begin position="1679"/>
        <end position="1895"/>
    </location>
</feature>
<keyword evidence="1 9" id="KW-0547">Nucleotide-binding</keyword>
<dbReference type="Ensembl" id="ENSGACT00000001104.1">
    <property type="protein sequence ID" value="ENSGACP00000001104.1"/>
    <property type="gene ID" value="ENSGACG00000000857.1"/>
</dbReference>
<evidence type="ECO:0000256" key="2">
    <source>
        <dbReference type="ARBA" id="ARBA00022763"/>
    </source>
</evidence>
<keyword evidence="6" id="KW-0238">DNA-binding</keyword>
<evidence type="ECO:0000259" key="16">
    <source>
        <dbReference type="Pfam" id="PF21530"/>
    </source>
</evidence>
<accession>G3N729</accession>
<reference evidence="17" key="2">
    <citation type="submission" date="2024-04" db="UniProtKB">
        <authorList>
            <consortium name="Ensembl"/>
        </authorList>
    </citation>
    <scope>IDENTIFICATION</scope>
</reference>
<dbReference type="Gene3D" id="3.60.10.10">
    <property type="entry name" value="Endonuclease/exonuclease/phosphatase"/>
    <property type="match status" value="1"/>
</dbReference>
<protein>
    <recommendedName>
        <fullName evidence="9">ATP-dependent DNA helicase</fullName>
        <ecNumber evidence="9">5.6.2.3</ecNumber>
    </recommendedName>
</protein>
<feature type="domain" description="DUF6570" evidence="15">
    <location>
        <begin position="725"/>
        <end position="849"/>
    </location>
</feature>
<feature type="domain" description="Helitron helicase-like" evidence="14">
    <location>
        <begin position="979"/>
        <end position="1178"/>
    </location>
</feature>
<dbReference type="Pfam" id="PF04843">
    <property type="entry name" value="Herpes_teg_N"/>
    <property type="match status" value="1"/>
</dbReference>
<evidence type="ECO:0000313" key="17">
    <source>
        <dbReference type="Ensembl" id="ENSGACP00000001104.1"/>
    </source>
</evidence>
<feature type="domain" description="DNA helicase Pif1-like 2B" evidence="16">
    <location>
        <begin position="1985"/>
        <end position="2011"/>
    </location>
</feature>
<comment type="catalytic activity">
    <reaction evidence="9">
        <text>ATP + H2O = ADP + phosphate + H(+)</text>
        <dbReference type="Rhea" id="RHEA:13065"/>
        <dbReference type="ChEBI" id="CHEBI:15377"/>
        <dbReference type="ChEBI" id="CHEBI:15378"/>
        <dbReference type="ChEBI" id="CHEBI:30616"/>
        <dbReference type="ChEBI" id="CHEBI:43474"/>
        <dbReference type="ChEBI" id="CHEBI:456216"/>
        <dbReference type="EC" id="5.6.2.3"/>
    </reaction>
</comment>
<evidence type="ECO:0000256" key="7">
    <source>
        <dbReference type="ARBA" id="ARBA00023204"/>
    </source>
</evidence>
<evidence type="ECO:0000256" key="1">
    <source>
        <dbReference type="ARBA" id="ARBA00022741"/>
    </source>
</evidence>
<evidence type="ECO:0000256" key="4">
    <source>
        <dbReference type="ARBA" id="ARBA00022806"/>
    </source>
</evidence>
<evidence type="ECO:0000256" key="9">
    <source>
        <dbReference type="RuleBase" id="RU363044"/>
    </source>
</evidence>
<reference evidence="17" key="1">
    <citation type="submission" date="2006-01" db="EMBL/GenBank/DDBJ databases">
        <authorList>
            <person name="Lindblad-Toh K."/>
            <person name="Mauceli E."/>
            <person name="Grabherr M."/>
            <person name="Chang J.L."/>
            <person name="Lander E.S."/>
        </authorList>
    </citation>
    <scope>NUCLEOTIDE SEQUENCE [LARGE SCALE GENOMIC DNA]</scope>
</reference>
<keyword evidence="5 9" id="KW-0067">ATP-binding</keyword>
<dbReference type="GO" id="GO:0006281">
    <property type="term" value="P:DNA repair"/>
    <property type="evidence" value="ECO:0007669"/>
    <property type="project" value="UniProtKB-KW"/>
</dbReference>
<dbReference type="InterPro" id="IPR010285">
    <property type="entry name" value="DNA_helicase_pif1-like_DEAD"/>
</dbReference>
<comment type="similarity">
    <text evidence="9">Belongs to the helicase family.</text>
</comment>
<keyword evidence="7 9" id="KW-0234">DNA repair</keyword>
<keyword evidence="10" id="KW-0175">Coiled coil</keyword>
<organism evidence="17">
    <name type="scientific">Gasterosteus aculeatus</name>
    <name type="common">Three-spined stickleback</name>
    <dbReference type="NCBI Taxonomy" id="69293"/>
    <lineage>
        <taxon>Eukaryota</taxon>
        <taxon>Metazoa</taxon>
        <taxon>Chordata</taxon>
        <taxon>Craniata</taxon>
        <taxon>Vertebrata</taxon>
        <taxon>Euteleostomi</taxon>
        <taxon>Actinopterygii</taxon>
        <taxon>Neopterygii</taxon>
        <taxon>Teleostei</taxon>
        <taxon>Neoteleostei</taxon>
        <taxon>Acanthomorphata</taxon>
        <taxon>Eupercaria</taxon>
        <taxon>Perciformes</taxon>
        <taxon>Cottioidei</taxon>
        <taxon>Gasterosteales</taxon>
        <taxon>Gasterosteidae</taxon>
        <taxon>Gasterosteus</taxon>
    </lineage>
</organism>
<evidence type="ECO:0000259" key="14">
    <source>
        <dbReference type="Pfam" id="PF14214"/>
    </source>
</evidence>
<dbReference type="Pfam" id="PF14214">
    <property type="entry name" value="Helitron_like_N"/>
    <property type="match status" value="1"/>
</dbReference>
<dbReference type="Gene3D" id="3.40.50.300">
    <property type="entry name" value="P-loop containing nucleotide triphosphate hydrolases"/>
    <property type="match status" value="1"/>
</dbReference>
<dbReference type="GO" id="GO:0005524">
    <property type="term" value="F:ATP binding"/>
    <property type="evidence" value="ECO:0007669"/>
    <property type="project" value="UniProtKB-KW"/>
</dbReference>
<dbReference type="InterPro" id="IPR025476">
    <property type="entry name" value="Helitron_helicase-like"/>
</dbReference>
<evidence type="ECO:0000259" key="13">
    <source>
        <dbReference type="Pfam" id="PF05970"/>
    </source>
</evidence>
<evidence type="ECO:0000256" key="5">
    <source>
        <dbReference type="ARBA" id="ARBA00022840"/>
    </source>
</evidence>
<dbReference type="InterPro" id="IPR036691">
    <property type="entry name" value="Endo/exonu/phosph_ase_sf"/>
</dbReference>
<dbReference type="SUPFAM" id="SSF56219">
    <property type="entry name" value="DNase I-like"/>
    <property type="match status" value="1"/>
</dbReference>
<dbReference type="GO" id="GO:0043139">
    <property type="term" value="F:5'-3' DNA helicase activity"/>
    <property type="evidence" value="ECO:0007669"/>
    <property type="project" value="UniProtKB-EC"/>
</dbReference>
<dbReference type="Pfam" id="PF20209">
    <property type="entry name" value="DUF6570"/>
    <property type="match status" value="1"/>
</dbReference>